<gene>
    <name evidence="2" type="ORF">GCM10011342_16940</name>
</gene>
<dbReference type="CDD" id="cd02440">
    <property type="entry name" value="AdoMet_MTases"/>
    <property type="match status" value="1"/>
</dbReference>
<organism evidence="2 3">
    <name type="scientific">Aquisalinus flavus</name>
    <dbReference type="NCBI Taxonomy" id="1526572"/>
    <lineage>
        <taxon>Bacteria</taxon>
        <taxon>Pseudomonadati</taxon>
        <taxon>Pseudomonadota</taxon>
        <taxon>Alphaproteobacteria</taxon>
        <taxon>Parvularculales</taxon>
        <taxon>Parvularculaceae</taxon>
        <taxon>Aquisalinus</taxon>
    </lineage>
</organism>
<protein>
    <recommendedName>
        <fullName evidence="1">C-methyltransferase domain-containing protein</fullName>
    </recommendedName>
</protein>
<dbReference type="InterPro" id="IPR013691">
    <property type="entry name" value="MeTrfase_14"/>
</dbReference>
<dbReference type="InterPro" id="IPR029063">
    <property type="entry name" value="SAM-dependent_MTases_sf"/>
</dbReference>
<dbReference type="EMBL" id="BMGH01000001">
    <property type="protein sequence ID" value="GGD08741.1"/>
    <property type="molecule type" value="Genomic_DNA"/>
</dbReference>
<evidence type="ECO:0000259" key="1">
    <source>
        <dbReference type="Pfam" id="PF08484"/>
    </source>
</evidence>
<feature type="domain" description="C-methyltransferase" evidence="1">
    <location>
        <begin position="153"/>
        <end position="313"/>
    </location>
</feature>
<reference evidence="2" key="2">
    <citation type="submission" date="2020-09" db="EMBL/GenBank/DDBJ databases">
        <authorList>
            <person name="Sun Q."/>
            <person name="Zhou Y."/>
        </authorList>
    </citation>
    <scope>NUCLEOTIDE SEQUENCE</scope>
    <source>
        <strain evidence="2">CGMCC 1.12921</strain>
    </source>
</reference>
<dbReference type="Proteomes" id="UP000613582">
    <property type="component" value="Unassembled WGS sequence"/>
</dbReference>
<sequence>MLSARDARALDIGCGDGTFLSYLPRWIDGVGVDRHRLAAGEEKWGTAIRGNFPDRTVLDMLNDRLDGEKFDVVSAVSTFGEQDAPKEFLQAVKGLLAKDGLVVIETAYASLALMRNNPAAFHAEAKGVYTLTVLEHLARSAGLKIIRGGMTETDGGALRVFLTHADYHGYDDTQWLSQLARLWDEENALALTSAQTCQAFSWRMERNRARVQSFFDDASRFNQHAHVIGADAPMLAMLDWFGIDGSVVSALITRDGDLHGSHIALGQGPSVEVLCERELSLPVPDIIIASAAHRREALEHWREAIFDGARLVFLSPDLSIVDDANYGTELGKALAVTDGPGSVDTLRAVLASMQRPQLITVSTGT</sequence>
<reference evidence="2" key="1">
    <citation type="journal article" date="2014" name="Int. J. Syst. Evol. Microbiol.">
        <title>Complete genome sequence of Corynebacterium casei LMG S-19264T (=DSM 44701T), isolated from a smear-ripened cheese.</title>
        <authorList>
            <consortium name="US DOE Joint Genome Institute (JGI-PGF)"/>
            <person name="Walter F."/>
            <person name="Albersmeier A."/>
            <person name="Kalinowski J."/>
            <person name="Ruckert C."/>
        </authorList>
    </citation>
    <scope>NUCLEOTIDE SEQUENCE</scope>
    <source>
        <strain evidence="2">CGMCC 1.12921</strain>
    </source>
</reference>
<dbReference type="Gene3D" id="3.40.50.150">
    <property type="entry name" value="Vaccinia Virus protein VP39"/>
    <property type="match status" value="1"/>
</dbReference>
<dbReference type="Pfam" id="PF13489">
    <property type="entry name" value="Methyltransf_23"/>
    <property type="match status" value="1"/>
</dbReference>
<keyword evidence="3" id="KW-1185">Reference proteome</keyword>
<accession>A0A8J2V7J0</accession>
<dbReference type="AlphaFoldDB" id="A0A8J2V7J0"/>
<proteinExistence type="predicted"/>
<evidence type="ECO:0000313" key="2">
    <source>
        <dbReference type="EMBL" id="GGD08741.1"/>
    </source>
</evidence>
<evidence type="ECO:0000313" key="3">
    <source>
        <dbReference type="Proteomes" id="UP000613582"/>
    </source>
</evidence>
<name>A0A8J2V7J0_9PROT</name>
<comment type="caution">
    <text evidence="2">The sequence shown here is derived from an EMBL/GenBank/DDBJ whole genome shotgun (WGS) entry which is preliminary data.</text>
</comment>
<dbReference type="Pfam" id="PF08484">
    <property type="entry name" value="Methyltransf_14"/>
    <property type="match status" value="1"/>
</dbReference>
<dbReference type="SUPFAM" id="SSF53335">
    <property type="entry name" value="S-adenosyl-L-methionine-dependent methyltransferases"/>
    <property type="match status" value="1"/>
</dbReference>